<dbReference type="InterPro" id="IPR007351">
    <property type="entry name" value="YjbR"/>
</dbReference>
<dbReference type="RefSeq" id="WP_094448810.1">
    <property type="nucleotide sequence ID" value="NZ_CAMHCI010000004.1"/>
</dbReference>
<dbReference type="PANTHER" id="PTHR35145">
    <property type="entry name" value="CYTOPLASMIC PROTEIN-RELATED"/>
    <property type="match status" value="1"/>
</dbReference>
<reference evidence="1 2" key="1">
    <citation type="submission" date="2017-08" db="EMBL/GenBank/DDBJ databases">
        <title>Comparative genomics of non-oral Prevotella species.</title>
        <authorList>
            <person name="Accetto T."/>
            <person name="Nograsek B."/>
            <person name="Avgustin G."/>
        </authorList>
    </citation>
    <scope>NUCLEOTIDE SEQUENCE [LARGE SCALE GENOMIC DNA]</scope>
    <source>
        <strain evidence="1 2">TC1-1</strain>
    </source>
</reference>
<dbReference type="InterPro" id="IPR038056">
    <property type="entry name" value="YjbR-like_sf"/>
</dbReference>
<dbReference type="Proteomes" id="UP000216189">
    <property type="component" value="Unassembled WGS sequence"/>
</dbReference>
<dbReference type="Gene3D" id="3.90.1150.30">
    <property type="match status" value="1"/>
</dbReference>
<sequence length="119" mass="13661">MNIEQVREYCLTLPGATEDMPYGKDWLVFRIEGKIFLHIWLEAPLPTATVKLTPERGEELRDAYNAISPAYHLNKTHWNDISIEEGLPEDMIKSLIDESYQLVLSGLPKKVQVKYSEAV</sequence>
<dbReference type="PANTHER" id="PTHR35145:SF1">
    <property type="entry name" value="CYTOPLASMIC PROTEIN"/>
    <property type="match status" value="1"/>
</dbReference>
<name>A0ABX4EG97_SEGBR</name>
<evidence type="ECO:0000313" key="1">
    <source>
        <dbReference type="EMBL" id="OYP54184.1"/>
    </source>
</evidence>
<proteinExistence type="predicted"/>
<accession>A0ABX4EG97</accession>
<dbReference type="InterPro" id="IPR058532">
    <property type="entry name" value="YjbR/MT2646/Rv2570-like"/>
</dbReference>
<evidence type="ECO:0000313" key="2">
    <source>
        <dbReference type="Proteomes" id="UP000216189"/>
    </source>
</evidence>
<organism evidence="1 2">
    <name type="scientific">Segatella bryantii</name>
    <name type="common">Prevotella bryantii</name>
    <dbReference type="NCBI Taxonomy" id="77095"/>
    <lineage>
        <taxon>Bacteria</taxon>
        <taxon>Pseudomonadati</taxon>
        <taxon>Bacteroidota</taxon>
        <taxon>Bacteroidia</taxon>
        <taxon>Bacteroidales</taxon>
        <taxon>Prevotellaceae</taxon>
        <taxon>Segatella</taxon>
    </lineage>
</organism>
<dbReference type="SUPFAM" id="SSF142906">
    <property type="entry name" value="YjbR-like"/>
    <property type="match status" value="1"/>
</dbReference>
<keyword evidence="2" id="KW-1185">Reference proteome</keyword>
<gene>
    <name evidence="1" type="ORF">CIK91_10230</name>
</gene>
<dbReference type="Pfam" id="PF04237">
    <property type="entry name" value="YjbR"/>
    <property type="match status" value="1"/>
</dbReference>
<protein>
    <submittedName>
        <fullName evidence="1">MmcQ family protein</fullName>
    </submittedName>
</protein>
<dbReference type="EMBL" id="NPJF01000050">
    <property type="protein sequence ID" value="OYP54184.1"/>
    <property type="molecule type" value="Genomic_DNA"/>
</dbReference>
<comment type="caution">
    <text evidence="1">The sequence shown here is derived from an EMBL/GenBank/DDBJ whole genome shotgun (WGS) entry which is preliminary data.</text>
</comment>